<dbReference type="EMBL" id="PIQO01000016">
    <property type="protein sequence ID" value="PKR83720.1"/>
    <property type="molecule type" value="Genomic_DNA"/>
</dbReference>
<keyword evidence="2" id="KW-1185">Reference proteome</keyword>
<dbReference type="AlphaFoldDB" id="A0A2N3LGG1"/>
<protein>
    <submittedName>
        <fullName evidence="1">Uncharacterized protein</fullName>
    </submittedName>
</protein>
<evidence type="ECO:0000313" key="2">
    <source>
        <dbReference type="Proteomes" id="UP000233440"/>
    </source>
</evidence>
<proteinExistence type="predicted"/>
<comment type="caution">
    <text evidence="1">The sequence shown here is derived from an EMBL/GenBank/DDBJ whole genome shotgun (WGS) entry which is preliminary data.</text>
</comment>
<accession>A0A2N3LGG1</accession>
<dbReference type="OrthoDB" id="2431483at2"/>
<reference evidence="1 2" key="1">
    <citation type="submission" date="2017-11" db="EMBL/GenBank/DDBJ databases">
        <title>Bacillus camelliae sp. nov., isolated from pu'er tea.</title>
        <authorList>
            <person name="Niu L."/>
        </authorList>
    </citation>
    <scope>NUCLEOTIDE SEQUENCE [LARGE SCALE GENOMIC DNA]</scope>
    <source>
        <strain evidence="1 2">7578-1</strain>
    </source>
</reference>
<dbReference type="Proteomes" id="UP000233440">
    <property type="component" value="Unassembled WGS sequence"/>
</dbReference>
<sequence>MKSRKVESAIFVGGISLADGVRFRERNQIIGWIEEETGLTYGRHFILEKEGKGEFRFRGCIDGVSLYPSGHIELQHDKEGNLTFFTVYGSFPSTDLVSGETYSLSKDKVETLIKKQFKLIELPLYEEERLIHLYGIEEIFVRNDRVSTIPFNVDTRFYTEINKTIYWDESVRKPFKRKKINWIVEITEEQAFSDEPSPESFPITEEETEKCLEEVTAFLQQVFPNDSGKWKLKTLHRDKGYIYAVLREKEQKNQVWKRKLTILIDAQSLEVCNYIDNKPLLEMFDQFQTSDEAVMTKEDAYEKLKEKIVLTPCYVYDFIEGKFVLCGKLDCQFGVNASNGEILCLNDL</sequence>
<evidence type="ECO:0000313" key="1">
    <source>
        <dbReference type="EMBL" id="PKR83720.1"/>
    </source>
</evidence>
<name>A0A2N3LGG1_9BACI</name>
<organism evidence="1 2">
    <name type="scientific">Heyndrickxia camelliae</name>
    <dbReference type="NCBI Taxonomy" id="1707093"/>
    <lineage>
        <taxon>Bacteria</taxon>
        <taxon>Bacillati</taxon>
        <taxon>Bacillota</taxon>
        <taxon>Bacilli</taxon>
        <taxon>Bacillales</taxon>
        <taxon>Bacillaceae</taxon>
        <taxon>Heyndrickxia</taxon>
    </lineage>
</organism>
<gene>
    <name evidence="1" type="ORF">CWO92_18180</name>
</gene>